<comment type="caution">
    <text evidence="1">The sequence shown here is derived from an EMBL/GenBank/DDBJ whole genome shotgun (WGS) entry which is preliminary data.</text>
</comment>
<accession>A0A3M7PE12</accession>
<organism evidence="1 2">
    <name type="scientific">Brachionus plicatilis</name>
    <name type="common">Marine rotifer</name>
    <name type="synonym">Brachionus muelleri</name>
    <dbReference type="NCBI Taxonomy" id="10195"/>
    <lineage>
        <taxon>Eukaryota</taxon>
        <taxon>Metazoa</taxon>
        <taxon>Spiralia</taxon>
        <taxon>Gnathifera</taxon>
        <taxon>Rotifera</taxon>
        <taxon>Eurotatoria</taxon>
        <taxon>Monogononta</taxon>
        <taxon>Pseudotrocha</taxon>
        <taxon>Ploima</taxon>
        <taxon>Brachionidae</taxon>
        <taxon>Brachionus</taxon>
    </lineage>
</organism>
<reference evidence="1 2" key="1">
    <citation type="journal article" date="2018" name="Sci. Rep.">
        <title>Genomic signatures of local adaptation to the degree of environmental predictability in rotifers.</title>
        <authorList>
            <person name="Franch-Gras L."/>
            <person name="Hahn C."/>
            <person name="Garcia-Roger E.M."/>
            <person name="Carmona M.J."/>
            <person name="Serra M."/>
            <person name="Gomez A."/>
        </authorList>
    </citation>
    <scope>NUCLEOTIDE SEQUENCE [LARGE SCALE GENOMIC DNA]</scope>
    <source>
        <strain evidence="1">HYR1</strain>
    </source>
</reference>
<evidence type="ECO:0000313" key="2">
    <source>
        <dbReference type="Proteomes" id="UP000276133"/>
    </source>
</evidence>
<name>A0A3M7PE12_BRAPC</name>
<sequence>MANSINELNKISFGPKIELHHQMFSQKVSVSYDIIRRLNGDKHKFTGIPKHQTNLKKVIEIVIEKNGDWSNH</sequence>
<dbReference type="AlphaFoldDB" id="A0A3M7PE12"/>
<proteinExistence type="predicted"/>
<keyword evidence="2" id="KW-1185">Reference proteome</keyword>
<dbReference type="Proteomes" id="UP000276133">
    <property type="component" value="Unassembled WGS sequence"/>
</dbReference>
<protein>
    <submittedName>
        <fullName evidence="1">Uncharacterized protein</fullName>
    </submittedName>
</protein>
<dbReference type="EMBL" id="REGN01011468">
    <property type="protein sequence ID" value="RMZ97341.1"/>
    <property type="molecule type" value="Genomic_DNA"/>
</dbReference>
<evidence type="ECO:0000313" key="1">
    <source>
        <dbReference type="EMBL" id="RMZ97341.1"/>
    </source>
</evidence>
<gene>
    <name evidence="1" type="ORF">BpHYR1_026567</name>
</gene>